<dbReference type="InterPro" id="IPR009071">
    <property type="entry name" value="HMG_box_dom"/>
</dbReference>
<feature type="compositionally biased region" description="Basic residues" evidence="3">
    <location>
        <begin position="1"/>
        <end position="15"/>
    </location>
</feature>
<feature type="DNA-binding region" description="HMG box" evidence="2">
    <location>
        <begin position="120"/>
        <end position="189"/>
    </location>
</feature>
<gene>
    <name evidence="5" type="ORF">TrST_g14177</name>
</gene>
<evidence type="ECO:0000256" key="1">
    <source>
        <dbReference type="ARBA" id="ARBA00023125"/>
    </source>
</evidence>
<dbReference type="SUPFAM" id="SSF47095">
    <property type="entry name" value="HMG-box"/>
    <property type="match status" value="3"/>
</dbReference>
<keyword evidence="1 2" id="KW-0238">DNA-binding</keyword>
<dbReference type="OrthoDB" id="1919336at2759"/>
<evidence type="ECO:0000313" key="5">
    <source>
        <dbReference type="EMBL" id="GMH62088.1"/>
    </source>
</evidence>
<dbReference type="GO" id="GO:0003677">
    <property type="term" value="F:DNA binding"/>
    <property type="evidence" value="ECO:0007669"/>
    <property type="project" value="UniProtKB-UniRule"/>
</dbReference>
<evidence type="ECO:0000259" key="4">
    <source>
        <dbReference type="PROSITE" id="PS50118"/>
    </source>
</evidence>
<dbReference type="EMBL" id="BRXY01000075">
    <property type="protein sequence ID" value="GMH62088.1"/>
    <property type="molecule type" value="Genomic_DNA"/>
</dbReference>
<dbReference type="PANTHER" id="PTHR48112:SF22">
    <property type="entry name" value="MITOCHONDRIAL TRANSCRIPTION FACTOR A, ISOFORM B"/>
    <property type="match status" value="1"/>
</dbReference>
<dbReference type="AlphaFoldDB" id="A0A9W7E150"/>
<dbReference type="Proteomes" id="UP001165085">
    <property type="component" value="Unassembled WGS sequence"/>
</dbReference>
<dbReference type="GO" id="GO:0005634">
    <property type="term" value="C:nucleus"/>
    <property type="evidence" value="ECO:0007669"/>
    <property type="project" value="UniProtKB-UniRule"/>
</dbReference>
<dbReference type="PANTHER" id="PTHR48112">
    <property type="entry name" value="HIGH MOBILITY GROUP PROTEIN DSP1"/>
    <property type="match status" value="1"/>
</dbReference>
<keyword evidence="6" id="KW-1185">Reference proteome</keyword>
<feature type="DNA-binding region" description="HMG box" evidence="2">
    <location>
        <begin position="229"/>
        <end position="297"/>
    </location>
</feature>
<comment type="caution">
    <text evidence="5">The sequence shown here is derived from an EMBL/GenBank/DDBJ whole genome shotgun (WGS) entry which is preliminary data.</text>
</comment>
<name>A0A9W7E150_9STRA</name>
<dbReference type="SMART" id="SM00398">
    <property type="entry name" value="HMG"/>
    <property type="match status" value="3"/>
</dbReference>
<feature type="region of interest" description="Disordered" evidence="3">
    <location>
        <begin position="1"/>
        <end position="22"/>
    </location>
</feature>
<feature type="domain" description="HMG box" evidence="4">
    <location>
        <begin position="120"/>
        <end position="189"/>
    </location>
</feature>
<protein>
    <recommendedName>
        <fullName evidence="4">HMG box domain-containing protein</fullName>
    </recommendedName>
</protein>
<accession>A0A9W7E150</accession>
<feature type="DNA-binding region" description="HMG box" evidence="2">
    <location>
        <begin position="24"/>
        <end position="87"/>
    </location>
</feature>
<dbReference type="InterPro" id="IPR050342">
    <property type="entry name" value="HMGB"/>
</dbReference>
<dbReference type="Pfam" id="PF00505">
    <property type="entry name" value="HMG_box"/>
    <property type="match status" value="1"/>
</dbReference>
<evidence type="ECO:0000313" key="6">
    <source>
        <dbReference type="Proteomes" id="UP001165085"/>
    </source>
</evidence>
<reference evidence="6" key="1">
    <citation type="journal article" date="2023" name="Commun. Biol.">
        <title>Genome analysis of Parmales, the sister group of diatoms, reveals the evolutionary specialization of diatoms from phago-mixotrophs to photoautotrophs.</title>
        <authorList>
            <person name="Ban H."/>
            <person name="Sato S."/>
            <person name="Yoshikawa S."/>
            <person name="Yamada K."/>
            <person name="Nakamura Y."/>
            <person name="Ichinomiya M."/>
            <person name="Sato N."/>
            <person name="Blanc-Mathieu R."/>
            <person name="Endo H."/>
            <person name="Kuwata A."/>
            <person name="Ogata H."/>
        </authorList>
    </citation>
    <scope>NUCLEOTIDE SEQUENCE [LARGE SCALE GENOMIC DNA]</scope>
    <source>
        <strain evidence="6">NIES 3701</strain>
    </source>
</reference>
<dbReference type="PROSITE" id="PS50118">
    <property type="entry name" value="HMG_BOX_2"/>
    <property type="match status" value="3"/>
</dbReference>
<dbReference type="InterPro" id="IPR036910">
    <property type="entry name" value="HMG_box_dom_sf"/>
</dbReference>
<sequence>MPKAAKKSKAKAKAKAKIEDPNYPKRPANVYTLFVKDFFKNNSGSFNELTTASSVAWRSMSDVEKEPYQKRADAAKAQYDREIAAYTPPKGFGTNGKKISKGANGLARKNNKKSRDHNAPKRSIGAYLHFQNKNRSKFSKEIENSTNQLSLATYTSKIWNEMSDYEKLPYKQMAEKDSERYIRELKTYASQQEDGSFYNSKGLTSNNTITFKGSRIVLSNVEEADPNFPKGPRRSFILFTSSVRANPPKGWRSLTFLQQAEKIGKMWGELDANETLGWEGKAEHDIKRYEREMTAWLKNRR</sequence>
<feature type="region of interest" description="Disordered" evidence="3">
    <location>
        <begin position="90"/>
        <end position="126"/>
    </location>
</feature>
<dbReference type="Gene3D" id="1.10.30.10">
    <property type="entry name" value="High mobility group box domain"/>
    <property type="match status" value="3"/>
</dbReference>
<feature type="domain" description="HMG box" evidence="4">
    <location>
        <begin position="24"/>
        <end position="87"/>
    </location>
</feature>
<feature type="domain" description="HMG box" evidence="4">
    <location>
        <begin position="229"/>
        <end position="297"/>
    </location>
</feature>
<evidence type="ECO:0000256" key="3">
    <source>
        <dbReference type="SAM" id="MobiDB-lite"/>
    </source>
</evidence>
<proteinExistence type="predicted"/>
<keyword evidence="2" id="KW-0539">Nucleus</keyword>
<organism evidence="5 6">
    <name type="scientific">Triparma strigata</name>
    <dbReference type="NCBI Taxonomy" id="1606541"/>
    <lineage>
        <taxon>Eukaryota</taxon>
        <taxon>Sar</taxon>
        <taxon>Stramenopiles</taxon>
        <taxon>Ochrophyta</taxon>
        <taxon>Bolidophyceae</taxon>
        <taxon>Parmales</taxon>
        <taxon>Triparmaceae</taxon>
        <taxon>Triparma</taxon>
    </lineage>
</organism>
<evidence type="ECO:0000256" key="2">
    <source>
        <dbReference type="PROSITE-ProRule" id="PRU00267"/>
    </source>
</evidence>
<dbReference type="Pfam" id="PF09011">
    <property type="entry name" value="HMG_box_2"/>
    <property type="match status" value="1"/>
</dbReference>